<comment type="caution">
    <text evidence="2">The sequence shown here is derived from an EMBL/GenBank/DDBJ whole genome shotgun (WGS) entry which is preliminary data.</text>
</comment>
<dbReference type="Proteomes" id="UP001221898">
    <property type="component" value="Unassembled WGS sequence"/>
</dbReference>
<feature type="region of interest" description="Disordered" evidence="1">
    <location>
        <begin position="41"/>
        <end position="103"/>
    </location>
</feature>
<reference evidence="2" key="1">
    <citation type="journal article" date="2023" name="Science">
        <title>Genome structures resolve the early diversification of teleost fishes.</title>
        <authorList>
            <person name="Parey E."/>
            <person name="Louis A."/>
            <person name="Montfort J."/>
            <person name="Bouchez O."/>
            <person name="Roques C."/>
            <person name="Iampietro C."/>
            <person name="Lluch J."/>
            <person name="Castinel A."/>
            <person name="Donnadieu C."/>
            <person name="Desvignes T."/>
            <person name="Floi Bucao C."/>
            <person name="Jouanno E."/>
            <person name="Wen M."/>
            <person name="Mejri S."/>
            <person name="Dirks R."/>
            <person name="Jansen H."/>
            <person name="Henkel C."/>
            <person name="Chen W.J."/>
            <person name="Zahm M."/>
            <person name="Cabau C."/>
            <person name="Klopp C."/>
            <person name="Thompson A.W."/>
            <person name="Robinson-Rechavi M."/>
            <person name="Braasch I."/>
            <person name="Lecointre G."/>
            <person name="Bobe J."/>
            <person name="Postlethwait J.H."/>
            <person name="Berthelot C."/>
            <person name="Roest Crollius H."/>
            <person name="Guiguen Y."/>
        </authorList>
    </citation>
    <scope>NUCLEOTIDE SEQUENCE</scope>
    <source>
        <strain evidence="2">NC1722</strain>
    </source>
</reference>
<dbReference type="AlphaFoldDB" id="A0AAD7WAD6"/>
<feature type="compositionally biased region" description="Low complexity" evidence="1">
    <location>
        <begin position="46"/>
        <end position="58"/>
    </location>
</feature>
<evidence type="ECO:0000256" key="1">
    <source>
        <dbReference type="SAM" id="MobiDB-lite"/>
    </source>
</evidence>
<dbReference type="EMBL" id="JAINUG010000177">
    <property type="protein sequence ID" value="KAJ8389816.1"/>
    <property type="molecule type" value="Genomic_DNA"/>
</dbReference>
<evidence type="ECO:0000313" key="3">
    <source>
        <dbReference type="Proteomes" id="UP001221898"/>
    </source>
</evidence>
<gene>
    <name evidence="2" type="ORF">AAFF_G00112850</name>
</gene>
<evidence type="ECO:0000313" key="2">
    <source>
        <dbReference type="EMBL" id="KAJ8389816.1"/>
    </source>
</evidence>
<proteinExistence type="predicted"/>
<protein>
    <submittedName>
        <fullName evidence="2">Uncharacterized protein</fullName>
    </submittedName>
</protein>
<organism evidence="2 3">
    <name type="scientific">Aldrovandia affinis</name>
    <dbReference type="NCBI Taxonomy" id="143900"/>
    <lineage>
        <taxon>Eukaryota</taxon>
        <taxon>Metazoa</taxon>
        <taxon>Chordata</taxon>
        <taxon>Craniata</taxon>
        <taxon>Vertebrata</taxon>
        <taxon>Euteleostomi</taxon>
        <taxon>Actinopterygii</taxon>
        <taxon>Neopterygii</taxon>
        <taxon>Teleostei</taxon>
        <taxon>Notacanthiformes</taxon>
        <taxon>Halosauridae</taxon>
        <taxon>Aldrovandia</taxon>
    </lineage>
</organism>
<name>A0AAD7WAD6_9TELE</name>
<feature type="compositionally biased region" description="Polar residues" evidence="1">
    <location>
        <begin position="59"/>
        <end position="74"/>
    </location>
</feature>
<keyword evidence="3" id="KW-1185">Reference proteome</keyword>
<accession>A0AAD7WAD6</accession>
<sequence>MMQSNVADGLPFDPNANADIRWVLFVETTSRTATVPAISRFKTPWGDDSLQGSSSGQLRPQSCLSVTGAPSSSEPALPGKQPTGPKGPSERLTMVSKATAFTV</sequence>